<gene>
    <name evidence="1" type="ORF">K6T50_12330</name>
</gene>
<dbReference type="GeneID" id="67178942"/>
<organism evidence="1 2">
    <name type="scientific">Halobaculum magnesiiphilum</name>
    <dbReference type="NCBI Taxonomy" id="1017351"/>
    <lineage>
        <taxon>Archaea</taxon>
        <taxon>Methanobacteriati</taxon>
        <taxon>Methanobacteriota</taxon>
        <taxon>Stenosarchaea group</taxon>
        <taxon>Halobacteria</taxon>
        <taxon>Halobacteriales</taxon>
        <taxon>Haloferacaceae</taxon>
        <taxon>Halobaculum</taxon>
    </lineage>
</organism>
<accession>A0A8T8WB62</accession>
<protein>
    <submittedName>
        <fullName evidence="1">Uncharacterized protein</fullName>
    </submittedName>
</protein>
<dbReference type="KEGG" id="hmp:K6T50_12330"/>
<proteinExistence type="predicted"/>
<dbReference type="AlphaFoldDB" id="A0A8T8WB62"/>
<keyword evidence="2" id="KW-1185">Reference proteome</keyword>
<reference evidence="1 2" key="1">
    <citation type="journal article" date="2021" name="Int. J. Syst. Evol. Microbiol.">
        <title>Halobaculum halophilum sp. nov. and Halobaculum salinum sp. nov., isolated from salt lake and saline soil.</title>
        <authorList>
            <person name="Cui H.L."/>
            <person name="Shi X.W."/>
            <person name="Yin X.M."/>
            <person name="Yang X.Y."/>
            <person name="Hou J."/>
            <person name="Zhu L."/>
        </authorList>
    </citation>
    <scope>NUCLEOTIDE SEQUENCE [LARGE SCALE GENOMIC DNA]</scope>
    <source>
        <strain evidence="1 2">NBRC 109044</strain>
    </source>
</reference>
<sequence>MPTRRDVLRTVGATATAGVGLAAASAPVRAAHDDAQPDHVTIDFPESDMQRYAPELVMSDDARAKFLALYGWRASSTEYDTDIYVYWASYSHQTGFIGNLDSHYGDHEPIQVVVNDTTGEVERIRASIYHWIKGEALASEFVLADETHPRLRVIDPWHQYTAVDEGRGGFVPDVDDLRDEWDSWLANGLEESVAPGSSVNPWIMSTRSDWWRRSDTLGISTDAAIVHAMQPVLGTTGSLQA</sequence>
<dbReference type="PROSITE" id="PS51318">
    <property type="entry name" value="TAT"/>
    <property type="match status" value="1"/>
</dbReference>
<dbReference type="Proteomes" id="UP000826254">
    <property type="component" value="Chromosome"/>
</dbReference>
<name>A0A8T8WB62_9EURY</name>
<dbReference type="InterPro" id="IPR006311">
    <property type="entry name" value="TAT_signal"/>
</dbReference>
<dbReference type="EMBL" id="CP081958">
    <property type="protein sequence ID" value="QZP37070.1"/>
    <property type="molecule type" value="Genomic_DNA"/>
</dbReference>
<evidence type="ECO:0000313" key="1">
    <source>
        <dbReference type="EMBL" id="QZP37070.1"/>
    </source>
</evidence>
<dbReference type="RefSeq" id="WP_222606885.1">
    <property type="nucleotide sequence ID" value="NZ_CP081958.1"/>
</dbReference>
<evidence type="ECO:0000313" key="2">
    <source>
        <dbReference type="Proteomes" id="UP000826254"/>
    </source>
</evidence>